<keyword evidence="3" id="KW-1185">Reference proteome</keyword>
<dbReference type="SUPFAM" id="SSF88874">
    <property type="entry name" value="Receptor-binding domain of short tail fibre protein gp12"/>
    <property type="match status" value="1"/>
</dbReference>
<gene>
    <name evidence="2" type="ORF">H8K43_12050</name>
</gene>
<evidence type="ECO:0000313" key="2">
    <source>
        <dbReference type="EMBL" id="MBC3932411.1"/>
    </source>
</evidence>
<dbReference type="Proteomes" id="UP000654304">
    <property type="component" value="Unassembled WGS sequence"/>
</dbReference>
<feature type="domain" description="Phage tail collar" evidence="1">
    <location>
        <begin position="7"/>
        <end position="62"/>
    </location>
</feature>
<protein>
    <submittedName>
        <fullName evidence="2">Phage tail protein</fullName>
    </submittedName>
</protein>
<dbReference type="EMBL" id="JACOGD010000006">
    <property type="protein sequence ID" value="MBC3932411.1"/>
    <property type="molecule type" value="Genomic_DNA"/>
</dbReference>
<name>A0ABR7A690_9BURK</name>
<evidence type="ECO:0000259" key="1">
    <source>
        <dbReference type="Pfam" id="PF07484"/>
    </source>
</evidence>
<comment type="caution">
    <text evidence="2">The sequence shown here is derived from an EMBL/GenBank/DDBJ whole genome shotgun (WGS) entry which is preliminary data.</text>
</comment>
<evidence type="ECO:0000313" key="3">
    <source>
        <dbReference type="Proteomes" id="UP000654304"/>
    </source>
</evidence>
<proteinExistence type="predicted"/>
<dbReference type="Pfam" id="PF07484">
    <property type="entry name" value="Collar"/>
    <property type="match status" value="1"/>
</dbReference>
<dbReference type="RefSeq" id="WP_186904075.1">
    <property type="nucleotide sequence ID" value="NZ_JACOGD010000006.1"/>
</dbReference>
<dbReference type="InterPro" id="IPR037053">
    <property type="entry name" value="Phage_tail_collar_dom_sf"/>
</dbReference>
<organism evidence="2 3">
    <name type="scientific">Undibacterium curvum</name>
    <dbReference type="NCBI Taxonomy" id="2762294"/>
    <lineage>
        <taxon>Bacteria</taxon>
        <taxon>Pseudomonadati</taxon>
        <taxon>Pseudomonadota</taxon>
        <taxon>Betaproteobacteria</taxon>
        <taxon>Burkholderiales</taxon>
        <taxon>Oxalobacteraceae</taxon>
        <taxon>Undibacterium</taxon>
    </lineage>
</organism>
<sequence>MADPFLGEIRAFGFSFAPQDWAYCFGNTISIMQNQALYTVLRTQYGGDGKTTFNLPNLSGLAIRGLQGDFVNKPSGSETVALSSMQVPPHTHTLTGVNGRASETKAAGNLPGQFTKPTNVYTVASADKLTLPTTLVSPFEGGTDPHENRQPLLVLNFCICLYGVYPLRP</sequence>
<dbReference type="InterPro" id="IPR011083">
    <property type="entry name" value="Phage_tail_collar_dom"/>
</dbReference>
<accession>A0ABR7A690</accession>
<dbReference type="Gene3D" id="3.90.1340.10">
    <property type="entry name" value="Phage tail collar domain"/>
    <property type="match status" value="1"/>
</dbReference>
<reference evidence="2 3" key="1">
    <citation type="submission" date="2020-08" db="EMBL/GenBank/DDBJ databases">
        <title>Novel species isolated from subtropical streams in China.</title>
        <authorList>
            <person name="Lu H."/>
        </authorList>
    </citation>
    <scope>NUCLEOTIDE SEQUENCE [LARGE SCALE GENOMIC DNA]</scope>
    <source>
        <strain evidence="2 3">CY22W</strain>
    </source>
</reference>